<dbReference type="InterPro" id="IPR029069">
    <property type="entry name" value="HotDog_dom_sf"/>
</dbReference>
<dbReference type="SUPFAM" id="SSF54637">
    <property type="entry name" value="Thioesterase/thiol ester dehydrase-isomerase"/>
    <property type="match status" value="1"/>
</dbReference>
<dbReference type="CDD" id="cd03443">
    <property type="entry name" value="PaaI_thioesterase"/>
    <property type="match status" value="1"/>
</dbReference>
<dbReference type="Proteomes" id="UP000308149">
    <property type="component" value="Chromosome"/>
</dbReference>
<organism evidence="1 2">
    <name type="scientific">Thermomonas aquatica</name>
    <dbReference type="NCBI Taxonomy" id="2202149"/>
    <lineage>
        <taxon>Bacteria</taxon>
        <taxon>Pseudomonadati</taxon>
        <taxon>Pseudomonadota</taxon>
        <taxon>Gammaproteobacteria</taxon>
        <taxon>Lysobacterales</taxon>
        <taxon>Lysobacteraceae</taxon>
        <taxon>Thermomonas</taxon>
    </lineage>
</organism>
<evidence type="ECO:0000313" key="2">
    <source>
        <dbReference type="Proteomes" id="UP000308149"/>
    </source>
</evidence>
<reference evidence="1 2" key="1">
    <citation type="submission" date="2019-06" db="EMBL/GenBank/DDBJ databases">
        <title>Thermomonas aquatica sp. nov., isolated from an industrial wastewater treatment plant.</title>
        <authorList>
            <person name="Jeon J.H."/>
            <person name="Park D.-S."/>
        </authorList>
    </citation>
    <scope>NUCLEOTIDE SEQUENCE [LARGE SCALE GENOMIC DNA]</scope>
    <source>
        <strain evidence="1 2">SY21</strain>
    </source>
</reference>
<proteinExistence type="predicted"/>
<gene>
    <name evidence="1" type="ORF">FHQ07_11505</name>
</gene>
<dbReference type="Pfam" id="PF14539">
    <property type="entry name" value="DUF4442"/>
    <property type="match status" value="1"/>
</dbReference>
<name>A0A5B7ZSJ1_9GAMM</name>
<keyword evidence="2" id="KW-1185">Reference proteome</keyword>
<dbReference type="KEGG" id="thes:FHQ07_11505"/>
<dbReference type="OrthoDB" id="793353at2"/>
<sequence>MHLLDAYHRLTRWPGGRWLFSRLVCWKAPYFASIVPRIESLEPGRGVASIAHRRKVTNHIGTVHAIALCNLAEFVGGLTCEVSIPRDMRWIPKGMDVRYLKKAVGRMRAVATPAFPPHAADAGYELPFEVVVEDPQGDAVMRAVIAMWVTPKASG</sequence>
<evidence type="ECO:0000313" key="1">
    <source>
        <dbReference type="EMBL" id="QDA57888.1"/>
    </source>
</evidence>
<accession>A0A5B7ZSJ1</accession>
<protein>
    <submittedName>
        <fullName evidence="1">DUF4442 domain-containing protein</fullName>
    </submittedName>
</protein>
<dbReference type="RefSeq" id="WP_139716938.1">
    <property type="nucleotide sequence ID" value="NZ_CP040871.1"/>
</dbReference>
<dbReference type="Gene3D" id="3.10.129.10">
    <property type="entry name" value="Hotdog Thioesterase"/>
    <property type="match status" value="1"/>
</dbReference>
<dbReference type="EMBL" id="CP040871">
    <property type="protein sequence ID" value="QDA57888.1"/>
    <property type="molecule type" value="Genomic_DNA"/>
</dbReference>
<dbReference type="AlphaFoldDB" id="A0A5B7ZSJ1"/>
<dbReference type="InterPro" id="IPR027961">
    <property type="entry name" value="DUF4442"/>
</dbReference>